<dbReference type="OrthoDB" id="7691805at2759"/>
<dbReference type="AlphaFoldDB" id="A0A4Y9ZSK6"/>
<dbReference type="Pfam" id="PF07727">
    <property type="entry name" value="RVT_2"/>
    <property type="match status" value="1"/>
</dbReference>
<dbReference type="SUPFAM" id="SSF53098">
    <property type="entry name" value="Ribonuclease H-like"/>
    <property type="match status" value="1"/>
</dbReference>
<reference evidence="4 5" key="1">
    <citation type="submission" date="2019-02" db="EMBL/GenBank/DDBJ databases">
        <title>Genome sequencing of the rare red list fungi Hericium alpestre (H. flagellum).</title>
        <authorList>
            <person name="Buettner E."/>
            <person name="Kellner H."/>
        </authorList>
    </citation>
    <scope>NUCLEOTIDE SEQUENCE [LARGE SCALE GENOMIC DNA]</scope>
    <source>
        <strain evidence="4 5">DSM 108284</strain>
    </source>
</reference>
<dbReference type="CDD" id="cd09272">
    <property type="entry name" value="RNase_HI_RT_Ty1"/>
    <property type="match status" value="1"/>
</dbReference>
<feature type="region of interest" description="Disordered" evidence="2">
    <location>
        <begin position="235"/>
        <end position="260"/>
    </location>
</feature>
<dbReference type="PANTHER" id="PTHR11439">
    <property type="entry name" value="GAG-POL-RELATED RETROTRANSPOSON"/>
    <property type="match status" value="1"/>
</dbReference>
<evidence type="ECO:0000313" key="5">
    <source>
        <dbReference type="Proteomes" id="UP000298061"/>
    </source>
</evidence>
<dbReference type="InterPro" id="IPR057670">
    <property type="entry name" value="SH3_retrovirus"/>
</dbReference>
<proteinExistence type="predicted"/>
<dbReference type="Proteomes" id="UP000298061">
    <property type="component" value="Unassembled WGS sequence"/>
</dbReference>
<evidence type="ECO:0000259" key="3">
    <source>
        <dbReference type="PROSITE" id="PS50994"/>
    </source>
</evidence>
<organism evidence="4 5">
    <name type="scientific">Hericium alpestre</name>
    <dbReference type="NCBI Taxonomy" id="135208"/>
    <lineage>
        <taxon>Eukaryota</taxon>
        <taxon>Fungi</taxon>
        <taxon>Dikarya</taxon>
        <taxon>Basidiomycota</taxon>
        <taxon>Agaricomycotina</taxon>
        <taxon>Agaricomycetes</taxon>
        <taxon>Russulales</taxon>
        <taxon>Hericiaceae</taxon>
        <taxon>Hericium</taxon>
    </lineage>
</organism>
<dbReference type="EMBL" id="SFCI01001019">
    <property type="protein sequence ID" value="TFY77037.1"/>
    <property type="molecule type" value="Genomic_DNA"/>
</dbReference>
<gene>
    <name evidence="4" type="ORF">EWM64_g6973</name>
</gene>
<evidence type="ECO:0000256" key="2">
    <source>
        <dbReference type="SAM" id="MobiDB-lite"/>
    </source>
</evidence>
<feature type="domain" description="Integrase catalytic" evidence="3">
    <location>
        <begin position="1"/>
        <end position="165"/>
    </location>
</feature>
<dbReference type="InterPro" id="IPR043502">
    <property type="entry name" value="DNA/RNA_pol_sf"/>
</dbReference>
<dbReference type="GO" id="GO:0015074">
    <property type="term" value="P:DNA integration"/>
    <property type="evidence" value="ECO:0007669"/>
    <property type="project" value="InterPro"/>
</dbReference>
<dbReference type="InterPro" id="IPR012337">
    <property type="entry name" value="RNaseH-like_sf"/>
</dbReference>
<dbReference type="Pfam" id="PF25597">
    <property type="entry name" value="SH3_retrovirus"/>
    <property type="match status" value="1"/>
</dbReference>
<dbReference type="Pfam" id="PF00665">
    <property type="entry name" value="rve"/>
    <property type="match status" value="1"/>
</dbReference>
<evidence type="ECO:0000256" key="1">
    <source>
        <dbReference type="ARBA" id="ARBA00022884"/>
    </source>
</evidence>
<sequence>MCSPMQMQSHQGFNYFVSWIDDYSRKATVDGIWHKSNVLEHLKAFVAAAELESGHKLKVLRSNGGGEYVSRKVRQFLRDKGIKHETTTADSPEFNGVSECFNCTVMEMAHPMLEDSGLPKSFWFDAIEYAMYIHNVVPTCSLATNITLHEAWTGNKPNVLLIRTFGCCMFVHILDSHRRKLDPKSLICTFIGYAKHCKAYRLVHCPTGHIIESQDVIFEEMPNHEHLERVQIEVDPESDTSGGEEIAAPVVPESADSEAEVTELLDANEHPAPAGAPPAEEHINSAHADPNGDPLTYKEVMSCPDTAEWLAACNEELHSFKQMVEKYKARLVAKGFTQVEGIDFDETFAPVVKFTSLRTLLALATKEDLEVHQMDIKTTYLHGELEEEIYLQPPAGFGVPEGKVWKLIKSVYGLKQAGRVWYLCIKSEFEKLGYTRIDSDHSFFTKWAHEDGTILYAAIYVDDIILVSNSMDVLLEAKEALKRLFNMSDLGEVHWVLGLEVIHDRNAHTIALSQCRYVEEILERAGYSDARPITTPALANEHMAKVDTPEVDILTYQGGIGSLMYAMLGTRPDLAYTVGMLSQHTAKPGEAHQHALVCTFKYLRGTADYQLVFDGKKPWKLTRYVDADWAGDVNDRRSISGCTFLLAGGAVSWSSKKQNTTTLSSTEAEYIAATHAAKEATWLCTFLSEIGRPCKAAMLLLMDNQSAMAIAWNPAFHVRTKHIDVHYHFLREKVEAGAINLQYVPTGDQVVDILTKGLVKAKHDKFSEAMGMCHAS</sequence>
<dbReference type="PANTHER" id="PTHR11439:SF483">
    <property type="entry name" value="PEPTIDE SYNTHASE GLIP-LIKE, PUTATIVE (AFU_ORTHOLOGUE AFUA_3G12920)-RELATED"/>
    <property type="match status" value="1"/>
</dbReference>
<protein>
    <recommendedName>
        <fullName evidence="3">Integrase catalytic domain-containing protein</fullName>
    </recommendedName>
</protein>
<dbReference type="PROSITE" id="PS50994">
    <property type="entry name" value="INTEGRASE"/>
    <property type="match status" value="1"/>
</dbReference>
<evidence type="ECO:0000313" key="4">
    <source>
        <dbReference type="EMBL" id="TFY77037.1"/>
    </source>
</evidence>
<name>A0A4Y9ZSK6_9AGAM</name>
<keyword evidence="1" id="KW-0694">RNA-binding</keyword>
<dbReference type="Gene3D" id="3.30.420.10">
    <property type="entry name" value="Ribonuclease H-like superfamily/Ribonuclease H"/>
    <property type="match status" value="1"/>
</dbReference>
<dbReference type="SUPFAM" id="SSF56672">
    <property type="entry name" value="DNA/RNA polymerases"/>
    <property type="match status" value="1"/>
</dbReference>
<dbReference type="GO" id="GO:0005634">
    <property type="term" value="C:nucleus"/>
    <property type="evidence" value="ECO:0007669"/>
    <property type="project" value="UniProtKB-ARBA"/>
</dbReference>
<dbReference type="InterPro" id="IPR001584">
    <property type="entry name" value="Integrase_cat-core"/>
</dbReference>
<accession>A0A4Y9ZSK6</accession>
<dbReference type="InterPro" id="IPR036397">
    <property type="entry name" value="RNaseH_sf"/>
</dbReference>
<comment type="caution">
    <text evidence="4">The sequence shown here is derived from an EMBL/GenBank/DDBJ whole genome shotgun (WGS) entry which is preliminary data.</text>
</comment>
<dbReference type="InterPro" id="IPR013103">
    <property type="entry name" value="RVT_2"/>
</dbReference>
<dbReference type="STRING" id="135208.A0A4Y9ZSK6"/>
<dbReference type="GO" id="GO:0003723">
    <property type="term" value="F:RNA binding"/>
    <property type="evidence" value="ECO:0007669"/>
    <property type="project" value="UniProtKB-KW"/>
</dbReference>
<keyword evidence="5" id="KW-1185">Reference proteome</keyword>